<dbReference type="EMBL" id="CM023473">
    <property type="protein sequence ID" value="KAH7954337.1"/>
    <property type="molecule type" value="Genomic_DNA"/>
</dbReference>
<sequence length="142" mass="16408">MEKRSQRTTLDDLDYPTRHALHSGQHDRTRELTWTTPGLNGGVALNDWRCGADPMGSDHYPIWIEVEAKATRQKKRVTSAVDWDLFRSCFEACDTNTAFLEKLSSAAREATRDIEVDEHLPTPDKHLLHLWHTRAMLHQVYI</sequence>
<name>A0ACB8CZA3_DERSI</name>
<proteinExistence type="predicted"/>
<keyword evidence="2" id="KW-1185">Reference proteome</keyword>
<dbReference type="Proteomes" id="UP000821865">
    <property type="component" value="Chromosome 4"/>
</dbReference>
<comment type="caution">
    <text evidence="1">The sequence shown here is derived from an EMBL/GenBank/DDBJ whole genome shotgun (WGS) entry which is preliminary data.</text>
</comment>
<accession>A0ACB8CZA3</accession>
<protein>
    <submittedName>
        <fullName evidence="1">Uncharacterized protein</fullName>
    </submittedName>
</protein>
<evidence type="ECO:0000313" key="2">
    <source>
        <dbReference type="Proteomes" id="UP000821865"/>
    </source>
</evidence>
<evidence type="ECO:0000313" key="1">
    <source>
        <dbReference type="EMBL" id="KAH7954337.1"/>
    </source>
</evidence>
<gene>
    <name evidence="1" type="ORF">HPB49_017705</name>
</gene>
<reference evidence="1" key="1">
    <citation type="submission" date="2020-05" db="EMBL/GenBank/DDBJ databases">
        <title>Large-scale comparative analyses of tick genomes elucidate their genetic diversity and vector capacities.</title>
        <authorList>
            <person name="Jia N."/>
            <person name="Wang J."/>
            <person name="Shi W."/>
            <person name="Du L."/>
            <person name="Sun Y."/>
            <person name="Zhan W."/>
            <person name="Jiang J."/>
            <person name="Wang Q."/>
            <person name="Zhang B."/>
            <person name="Ji P."/>
            <person name="Sakyi L.B."/>
            <person name="Cui X."/>
            <person name="Yuan T."/>
            <person name="Jiang B."/>
            <person name="Yang W."/>
            <person name="Lam T.T.-Y."/>
            <person name="Chang Q."/>
            <person name="Ding S."/>
            <person name="Wang X."/>
            <person name="Zhu J."/>
            <person name="Ruan X."/>
            <person name="Zhao L."/>
            <person name="Wei J."/>
            <person name="Que T."/>
            <person name="Du C."/>
            <person name="Cheng J."/>
            <person name="Dai P."/>
            <person name="Han X."/>
            <person name="Huang E."/>
            <person name="Gao Y."/>
            <person name="Liu J."/>
            <person name="Shao H."/>
            <person name="Ye R."/>
            <person name="Li L."/>
            <person name="Wei W."/>
            <person name="Wang X."/>
            <person name="Wang C."/>
            <person name="Yang T."/>
            <person name="Huo Q."/>
            <person name="Li W."/>
            <person name="Guo W."/>
            <person name="Chen H."/>
            <person name="Zhou L."/>
            <person name="Ni X."/>
            <person name="Tian J."/>
            <person name="Zhou Y."/>
            <person name="Sheng Y."/>
            <person name="Liu T."/>
            <person name="Pan Y."/>
            <person name="Xia L."/>
            <person name="Li J."/>
            <person name="Zhao F."/>
            <person name="Cao W."/>
        </authorList>
    </citation>
    <scope>NUCLEOTIDE SEQUENCE</scope>
    <source>
        <strain evidence="1">Dsil-2018</strain>
    </source>
</reference>
<organism evidence="1 2">
    <name type="scientific">Dermacentor silvarum</name>
    <name type="common">Tick</name>
    <dbReference type="NCBI Taxonomy" id="543639"/>
    <lineage>
        <taxon>Eukaryota</taxon>
        <taxon>Metazoa</taxon>
        <taxon>Ecdysozoa</taxon>
        <taxon>Arthropoda</taxon>
        <taxon>Chelicerata</taxon>
        <taxon>Arachnida</taxon>
        <taxon>Acari</taxon>
        <taxon>Parasitiformes</taxon>
        <taxon>Ixodida</taxon>
        <taxon>Ixodoidea</taxon>
        <taxon>Ixodidae</taxon>
        <taxon>Rhipicephalinae</taxon>
        <taxon>Dermacentor</taxon>
    </lineage>
</organism>